<comment type="caution">
    <text evidence="1">The sequence shown here is derived from an EMBL/GenBank/DDBJ whole genome shotgun (WGS) entry which is preliminary data.</text>
</comment>
<dbReference type="Proteomes" id="UP001216253">
    <property type="component" value="Unassembled WGS sequence"/>
</dbReference>
<gene>
    <name evidence="1" type="ORF">PYV00_10590</name>
</gene>
<accession>A0ABT5WQ40</accession>
<name>A0ABT5WQ40_9SPHN</name>
<evidence type="ECO:0000313" key="2">
    <source>
        <dbReference type="Proteomes" id="UP001216253"/>
    </source>
</evidence>
<dbReference type="RefSeq" id="WP_275228234.1">
    <property type="nucleotide sequence ID" value="NZ_JARESE010000028.1"/>
</dbReference>
<sequence>MLHHVHISACGRVAAGAPVITLAICGPRGGMRAIEDITIEEAEGMLDQLTRAIEAARTANDAGCLP</sequence>
<dbReference type="EMBL" id="JARESE010000028">
    <property type="protein sequence ID" value="MDE8652163.1"/>
    <property type="molecule type" value="Genomic_DNA"/>
</dbReference>
<evidence type="ECO:0000313" key="1">
    <source>
        <dbReference type="EMBL" id="MDE8652163.1"/>
    </source>
</evidence>
<reference evidence="1 2" key="1">
    <citation type="submission" date="2023-03" db="EMBL/GenBank/DDBJ databases">
        <title>NovoSphingobium album sp. nov. isolated from polycyclic aromatic hydrocarbons- and heavy-metal polluted soil.</title>
        <authorList>
            <person name="Liu Z."/>
            <person name="Wang K."/>
        </authorList>
    </citation>
    <scope>NUCLEOTIDE SEQUENCE [LARGE SCALE GENOMIC DNA]</scope>
    <source>
        <strain evidence="1 2">H3SJ31-1</strain>
    </source>
</reference>
<proteinExistence type="predicted"/>
<organism evidence="1 2">
    <name type="scientific">Novosphingobium album</name>
    <name type="common">ex Liu et al. 2023</name>
    <dbReference type="NCBI Taxonomy" id="3031130"/>
    <lineage>
        <taxon>Bacteria</taxon>
        <taxon>Pseudomonadati</taxon>
        <taxon>Pseudomonadota</taxon>
        <taxon>Alphaproteobacteria</taxon>
        <taxon>Sphingomonadales</taxon>
        <taxon>Sphingomonadaceae</taxon>
        <taxon>Novosphingobium</taxon>
    </lineage>
</organism>
<keyword evidence="2" id="KW-1185">Reference proteome</keyword>
<protein>
    <submittedName>
        <fullName evidence="1">Uncharacterized protein</fullName>
    </submittedName>
</protein>